<comment type="catalytic activity">
    <reaction evidence="1">
        <text>ATP + protein L-histidine = ADP + protein N-phospho-L-histidine.</text>
        <dbReference type="EC" id="2.7.13.3"/>
    </reaction>
</comment>
<keyword evidence="5 9" id="KW-0418">Kinase</keyword>
<evidence type="ECO:0000313" key="9">
    <source>
        <dbReference type="EMBL" id="PSB30433.1"/>
    </source>
</evidence>
<dbReference type="InterPro" id="IPR036097">
    <property type="entry name" value="HisK_dim/P_sf"/>
</dbReference>
<keyword evidence="10" id="KW-1185">Reference proteome</keyword>
<feature type="domain" description="Histidine kinase" evidence="8">
    <location>
        <begin position="210"/>
        <end position="427"/>
    </location>
</feature>
<accession>A0A2T1ECM0</accession>
<dbReference type="Gene3D" id="3.30.565.10">
    <property type="entry name" value="Histidine kinase-like ATPase, C-terminal domain"/>
    <property type="match status" value="1"/>
</dbReference>
<keyword evidence="3" id="KW-0597">Phosphoprotein</keyword>
<dbReference type="PANTHER" id="PTHR43547">
    <property type="entry name" value="TWO-COMPONENT HISTIDINE KINASE"/>
    <property type="match status" value="1"/>
</dbReference>
<keyword evidence="7" id="KW-0812">Transmembrane</keyword>
<keyword evidence="7" id="KW-1133">Transmembrane helix</keyword>
<dbReference type="SUPFAM" id="SSF55874">
    <property type="entry name" value="ATPase domain of HSP90 chaperone/DNA topoisomerase II/histidine kinase"/>
    <property type="match status" value="1"/>
</dbReference>
<dbReference type="InterPro" id="IPR004358">
    <property type="entry name" value="Sig_transdc_His_kin-like_C"/>
</dbReference>
<dbReference type="InterPro" id="IPR003661">
    <property type="entry name" value="HisK_dim/P_dom"/>
</dbReference>
<dbReference type="Gene3D" id="1.10.287.130">
    <property type="match status" value="1"/>
</dbReference>
<dbReference type="PROSITE" id="PS50109">
    <property type="entry name" value="HIS_KIN"/>
    <property type="match status" value="1"/>
</dbReference>
<proteinExistence type="predicted"/>
<feature type="transmembrane region" description="Helical" evidence="7">
    <location>
        <begin position="169"/>
        <end position="189"/>
    </location>
</feature>
<dbReference type="SUPFAM" id="SSF47384">
    <property type="entry name" value="Homodimeric domain of signal transducing histidine kinase"/>
    <property type="match status" value="1"/>
</dbReference>
<organism evidence="9 10">
    <name type="scientific">Stenomitos frigidus ULC18</name>
    <dbReference type="NCBI Taxonomy" id="2107698"/>
    <lineage>
        <taxon>Bacteria</taxon>
        <taxon>Bacillati</taxon>
        <taxon>Cyanobacteriota</taxon>
        <taxon>Cyanophyceae</taxon>
        <taxon>Leptolyngbyales</taxon>
        <taxon>Leptolyngbyaceae</taxon>
        <taxon>Stenomitos</taxon>
    </lineage>
</organism>
<protein>
    <recommendedName>
        <fullName evidence="2">histidine kinase</fullName>
        <ecNumber evidence="2">2.7.13.3</ecNumber>
    </recommendedName>
</protein>
<dbReference type="PANTHER" id="PTHR43547:SF2">
    <property type="entry name" value="HYBRID SIGNAL TRANSDUCTION HISTIDINE KINASE C"/>
    <property type="match status" value="1"/>
</dbReference>
<reference evidence="9 10" key="2">
    <citation type="submission" date="2018-03" db="EMBL/GenBank/DDBJ databases">
        <title>The ancient ancestry and fast evolution of plastids.</title>
        <authorList>
            <person name="Moore K.R."/>
            <person name="Magnabosco C."/>
            <person name="Momper L."/>
            <person name="Gold D.A."/>
            <person name="Bosak T."/>
            <person name="Fournier G.P."/>
        </authorList>
    </citation>
    <scope>NUCLEOTIDE SEQUENCE [LARGE SCALE GENOMIC DNA]</scope>
    <source>
        <strain evidence="9 10">ULC18</strain>
    </source>
</reference>
<dbReference type="Pfam" id="PF00512">
    <property type="entry name" value="HisKA"/>
    <property type="match status" value="1"/>
</dbReference>
<evidence type="ECO:0000256" key="1">
    <source>
        <dbReference type="ARBA" id="ARBA00000085"/>
    </source>
</evidence>
<evidence type="ECO:0000256" key="3">
    <source>
        <dbReference type="ARBA" id="ARBA00022553"/>
    </source>
</evidence>
<dbReference type="Proteomes" id="UP000239576">
    <property type="component" value="Unassembled WGS sequence"/>
</dbReference>
<evidence type="ECO:0000256" key="7">
    <source>
        <dbReference type="SAM" id="Phobius"/>
    </source>
</evidence>
<dbReference type="EC" id="2.7.13.3" evidence="2"/>
<comment type="caution">
    <text evidence="9">The sequence shown here is derived from an EMBL/GenBank/DDBJ whole genome shotgun (WGS) entry which is preliminary data.</text>
</comment>
<dbReference type="OrthoDB" id="417111at2"/>
<keyword evidence="4" id="KW-0808">Transferase</keyword>
<dbReference type="GO" id="GO:0000155">
    <property type="term" value="F:phosphorelay sensor kinase activity"/>
    <property type="evidence" value="ECO:0007669"/>
    <property type="project" value="InterPro"/>
</dbReference>
<dbReference type="CDD" id="cd00082">
    <property type="entry name" value="HisKA"/>
    <property type="match status" value="1"/>
</dbReference>
<dbReference type="RefSeq" id="WP_106255970.1">
    <property type="nucleotide sequence ID" value="NZ_CAWNSW010000009.1"/>
</dbReference>
<gene>
    <name evidence="9" type="ORF">C7B82_09035</name>
</gene>
<evidence type="ECO:0000256" key="6">
    <source>
        <dbReference type="ARBA" id="ARBA00023012"/>
    </source>
</evidence>
<dbReference type="SMART" id="SM00387">
    <property type="entry name" value="HATPase_c"/>
    <property type="match status" value="1"/>
</dbReference>
<dbReference type="Pfam" id="PF02518">
    <property type="entry name" value="HATPase_c"/>
    <property type="match status" value="1"/>
</dbReference>
<dbReference type="EMBL" id="PVWK01000052">
    <property type="protein sequence ID" value="PSB30433.1"/>
    <property type="molecule type" value="Genomic_DNA"/>
</dbReference>
<keyword evidence="6" id="KW-0902">Two-component regulatory system</keyword>
<dbReference type="PRINTS" id="PR00344">
    <property type="entry name" value="BCTRLSENSOR"/>
</dbReference>
<name>A0A2T1ECM0_9CYAN</name>
<keyword evidence="7" id="KW-0472">Membrane</keyword>
<dbReference type="InterPro" id="IPR003594">
    <property type="entry name" value="HATPase_dom"/>
</dbReference>
<evidence type="ECO:0000259" key="8">
    <source>
        <dbReference type="PROSITE" id="PS50109"/>
    </source>
</evidence>
<dbReference type="CDD" id="cd00075">
    <property type="entry name" value="HATPase"/>
    <property type="match status" value="1"/>
</dbReference>
<dbReference type="AlphaFoldDB" id="A0A2T1ECM0"/>
<evidence type="ECO:0000256" key="2">
    <source>
        <dbReference type="ARBA" id="ARBA00012438"/>
    </source>
</evidence>
<dbReference type="InterPro" id="IPR005467">
    <property type="entry name" value="His_kinase_dom"/>
</dbReference>
<reference evidence="10" key="1">
    <citation type="submission" date="2018-02" db="EMBL/GenBank/DDBJ databases">
        <authorList>
            <person name="Moore K."/>
            <person name="Momper L."/>
        </authorList>
    </citation>
    <scope>NUCLEOTIDE SEQUENCE [LARGE SCALE GENOMIC DNA]</scope>
    <source>
        <strain evidence="10">ULC18</strain>
    </source>
</reference>
<dbReference type="SMART" id="SM00388">
    <property type="entry name" value="HisKA"/>
    <property type="match status" value="1"/>
</dbReference>
<evidence type="ECO:0000313" key="10">
    <source>
        <dbReference type="Proteomes" id="UP000239576"/>
    </source>
</evidence>
<feature type="transmembrane region" description="Helical" evidence="7">
    <location>
        <begin position="12"/>
        <end position="31"/>
    </location>
</feature>
<dbReference type="InterPro" id="IPR036890">
    <property type="entry name" value="HATPase_C_sf"/>
</dbReference>
<evidence type="ECO:0000256" key="4">
    <source>
        <dbReference type="ARBA" id="ARBA00022679"/>
    </source>
</evidence>
<sequence length="427" mass="46492">MFTRSRRNLAYWFALSMGGILVLFAGVSYCLSVEGQLQAFDQALSKKSRAIASGATVRFQQGQWQIEPDDAPWMGSDRLSRSSELVYVRWYNTRGYLVRFIGLPAPLRLKPVSEFQTIVVADDQAGTTATGLWLRQATLPVLQNQQLVGYLQVGEPLTGIRDGLERVRLFLALGVPMTLGVIGVTGWFLGGVAMQPTRRAYDQLQRFTADASHELRAPLAAMLSNAQVGLLSPDDSAQQRLRLEKIVAAAKSMGALISNLLFLSRQEGPLDAASLKQVDLVVMLRSLIDDQTTQVTAQGLTFTSQLPAQAVILNADPDLLRQAVMNLLSNAFKYTSPGGSVQLRLSTSSRFAVIQVEDNGIGIPAADLPHIFERFYRVDTARSRQTGGFGLGLAIAQQIIAAHRGRITASSALEAGSTFQIELPLKG</sequence>
<evidence type="ECO:0000256" key="5">
    <source>
        <dbReference type="ARBA" id="ARBA00022777"/>
    </source>
</evidence>
<dbReference type="FunFam" id="3.30.565.10:FF:000006">
    <property type="entry name" value="Sensor histidine kinase WalK"/>
    <property type="match status" value="1"/>
</dbReference>